<dbReference type="Pfam" id="PF01370">
    <property type="entry name" value="Epimerase"/>
    <property type="match status" value="1"/>
</dbReference>
<protein>
    <submittedName>
        <fullName evidence="5">Uncharacterized protein LOC114239472</fullName>
    </submittedName>
</protein>
<evidence type="ECO:0000256" key="1">
    <source>
        <dbReference type="ARBA" id="ARBA00022857"/>
    </source>
</evidence>
<dbReference type="PANTHER" id="PTHR43103:SF3">
    <property type="entry name" value="ADP-L-GLYCERO-D-MANNO-HEPTOSE-6-EPIMERASE"/>
    <property type="match status" value="1"/>
</dbReference>
<organism evidence="4 5">
    <name type="scientific">Bombyx mandarina</name>
    <name type="common">Wild silk moth</name>
    <name type="synonym">Wild silkworm</name>
    <dbReference type="NCBI Taxonomy" id="7092"/>
    <lineage>
        <taxon>Eukaryota</taxon>
        <taxon>Metazoa</taxon>
        <taxon>Ecdysozoa</taxon>
        <taxon>Arthropoda</taxon>
        <taxon>Hexapoda</taxon>
        <taxon>Insecta</taxon>
        <taxon>Pterygota</taxon>
        <taxon>Neoptera</taxon>
        <taxon>Endopterygota</taxon>
        <taxon>Lepidoptera</taxon>
        <taxon>Glossata</taxon>
        <taxon>Ditrysia</taxon>
        <taxon>Bombycoidea</taxon>
        <taxon>Bombycidae</taxon>
        <taxon>Bombycinae</taxon>
        <taxon>Bombyx</taxon>
    </lineage>
</organism>
<keyword evidence="1" id="KW-0521">NADP</keyword>
<evidence type="ECO:0000313" key="5">
    <source>
        <dbReference type="RefSeq" id="XP_028025479.1"/>
    </source>
</evidence>
<dbReference type="GO" id="GO:0016491">
    <property type="term" value="F:oxidoreductase activity"/>
    <property type="evidence" value="ECO:0007669"/>
    <property type="project" value="InterPro"/>
</dbReference>
<dbReference type="InterPro" id="IPR036291">
    <property type="entry name" value="NAD(P)-bd_dom_sf"/>
</dbReference>
<reference evidence="5" key="1">
    <citation type="submission" date="2025-08" db="UniProtKB">
        <authorList>
            <consortium name="RefSeq"/>
        </authorList>
    </citation>
    <scope>IDENTIFICATION</scope>
    <source>
        <tissue evidence="5">Silk gland</tissue>
    </source>
</reference>
<dbReference type="SUPFAM" id="SSF51735">
    <property type="entry name" value="NAD(P)-binding Rossmann-fold domains"/>
    <property type="match status" value="1"/>
</dbReference>
<dbReference type="RefSeq" id="XP_028025479.1">
    <property type="nucleotide sequence ID" value="XM_028169678.1"/>
</dbReference>
<keyword evidence="2" id="KW-0119">Carbohydrate metabolism</keyword>
<dbReference type="AlphaFoldDB" id="A0A6J2JA98"/>
<dbReference type="NCBIfam" id="NF043036">
    <property type="entry name" value="ErythonDh"/>
    <property type="match status" value="1"/>
</dbReference>
<dbReference type="InterPro" id="IPR001509">
    <property type="entry name" value="Epimerase_deHydtase"/>
</dbReference>
<dbReference type="GeneID" id="114239472"/>
<dbReference type="PANTHER" id="PTHR43103">
    <property type="entry name" value="NUCLEOSIDE-DIPHOSPHATE-SUGAR EPIMERASE"/>
    <property type="match status" value="1"/>
</dbReference>
<dbReference type="OrthoDB" id="16464at2759"/>
<evidence type="ECO:0000259" key="3">
    <source>
        <dbReference type="Pfam" id="PF01370"/>
    </source>
</evidence>
<proteinExistence type="predicted"/>
<dbReference type="InterPro" id="IPR050005">
    <property type="entry name" value="DenD"/>
</dbReference>
<keyword evidence="4" id="KW-1185">Reference proteome</keyword>
<evidence type="ECO:0000313" key="4">
    <source>
        <dbReference type="Proteomes" id="UP000504629"/>
    </source>
</evidence>
<dbReference type="KEGG" id="bman:114239472"/>
<accession>A0A6J2JA98</accession>
<dbReference type="Proteomes" id="UP000504629">
    <property type="component" value="Unplaced"/>
</dbReference>
<dbReference type="Gene3D" id="3.40.50.720">
    <property type="entry name" value="NAD(P)-binding Rossmann-like Domain"/>
    <property type="match status" value="1"/>
</dbReference>
<name>A0A6J2JA98_BOMMA</name>
<feature type="domain" description="NAD-dependent epimerase/dehydratase" evidence="3">
    <location>
        <begin position="3"/>
        <end position="196"/>
    </location>
</feature>
<dbReference type="Gene3D" id="3.90.25.10">
    <property type="entry name" value="UDP-galactose 4-epimerase, domain 1"/>
    <property type="match status" value="1"/>
</dbReference>
<evidence type="ECO:0000256" key="2">
    <source>
        <dbReference type="ARBA" id="ARBA00023277"/>
    </source>
</evidence>
<dbReference type="CDD" id="cd05238">
    <property type="entry name" value="Gne_like_SDR_e"/>
    <property type="match status" value="1"/>
</dbReference>
<sequence>MKVVVTGARGFLGSRVVDYLLSEESPIKVTELVITGSQLPSPRDDPRVKLLAVDLTSPDAADRLVQHDTDVFFHMAAVVSGHAEAEFDYGLKVNFEATKALLEAARHRVPSLRFVFTSAVAVFGGDLPPVVDDITAVMPQNTYGTAKAMSELLVNDYSRRGFVDGRILRVPTISVRPGAPNRAMTSFASGIIREPLNGVPAVCPVPPEQELWLSSPRVVVKNIVHAATLPKASLGLWRCVTLPGICVSVKEMVDALYTVAGKKVADLVRFEKDDVISQVVASFPSRFDTTRALNLGFDIDTKFVDFVRDYVRDNLKTR</sequence>
<gene>
    <name evidence="5" type="primary">LOC114239472</name>
</gene>